<protein>
    <submittedName>
        <fullName evidence="4">Peptidase S1 domain-containing protein</fullName>
    </submittedName>
</protein>
<organism evidence="4">
    <name type="scientific">Soboliphyme baturini</name>
    <dbReference type="NCBI Taxonomy" id="241478"/>
    <lineage>
        <taxon>Eukaryota</taxon>
        <taxon>Metazoa</taxon>
        <taxon>Ecdysozoa</taxon>
        <taxon>Nematoda</taxon>
        <taxon>Enoplea</taxon>
        <taxon>Dorylaimia</taxon>
        <taxon>Dioctophymatida</taxon>
        <taxon>Dioctophymatoidea</taxon>
        <taxon>Soboliphymatidae</taxon>
        <taxon>Soboliphyme</taxon>
    </lineage>
</organism>
<feature type="region of interest" description="Disordered" evidence="1">
    <location>
        <begin position="1"/>
        <end position="20"/>
    </location>
</feature>
<evidence type="ECO:0000313" key="3">
    <source>
        <dbReference type="Proteomes" id="UP000270296"/>
    </source>
</evidence>
<evidence type="ECO:0000313" key="2">
    <source>
        <dbReference type="EMBL" id="VDO96264.1"/>
    </source>
</evidence>
<name>A0A183IEI3_9BILA</name>
<gene>
    <name evidence="2" type="ORF">SBAD_LOCUS2027</name>
</gene>
<dbReference type="EMBL" id="UZAM01007052">
    <property type="protein sequence ID" value="VDO96264.1"/>
    <property type="molecule type" value="Genomic_DNA"/>
</dbReference>
<feature type="compositionally biased region" description="Polar residues" evidence="1">
    <location>
        <begin position="1"/>
        <end position="10"/>
    </location>
</feature>
<reference evidence="4" key="1">
    <citation type="submission" date="2016-06" db="UniProtKB">
        <authorList>
            <consortium name="WormBaseParasite"/>
        </authorList>
    </citation>
    <scope>IDENTIFICATION</scope>
</reference>
<accession>A0A183IEI3</accession>
<sequence length="111" mass="12669">MPWSRSTANHSKLWPQRPEQTTRVLEPDSLVHRGRTIRLYRLIQTYARKSVNACDSYEILWKKESGIHGVLSTGIQCSSQGGGYNFALYQVLPVVIHSSQQKISRGPPKKY</sequence>
<dbReference type="Proteomes" id="UP000270296">
    <property type="component" value="Unassembled WGS sequence"/>
</dbReference>
<evidence type="ECO:0000313" key="4">
    <source>
        <dbReference type="WBParaSite" id="SBAD_0000212701-mRNA-1"/>
    </source>
</evidence>
<dbReference type="AlphaFoldDB" id="A0A183IEI3"/>
<dbReference type="WBParaSite" id="SBAD_0000212701-mRNA-1">
    <property type="protein sequence ID" value="SBAD_0000212701-mRNA-1"/>
    <property type="gene ID" value="SBAD_0000212701"/>
</dbReference>
<evidence type="ECO:0000256" key="1">
    <source>
        <dbReference type="SAM" id="MobiDB-lite"/>
    </source>
</evidence>
<keyword evidence="3" id="KW-1185">Reference proteome</keyword>
<reference evidence="2 3" key="2">
    <citation type="submission" date="2018-11" db="EMBL/GenBank/DDBJ databases">
        <authorList>
            <consortium name="Pathogen Informatics"/>
        </authorList>
    </citation>
    <scope>NUCLEOTIDE SEQUENCE [LARGE SCALE GENOMIC DNA]</scope>
</reference>
<proteinExistence type="predicted"/>